<dbReference type="PANTHER" id="PTHR30371:SF0">
    <property type="entry name" value="SEC-INDEPENDENT PROTEIN TRANSLOCASE PROTEIN TATC, CHLOROPLASTIC-RELATED"/>
    <property type="match status" value="1"/>
</dbReference>
<gene>
    <name evidence="5 6" type="primary">tatC</name>
    <name evidence="6" type="ORF">Kalk_07410</name>
</gene>
<evidence type="ECO:0000256" key="2">
    <source>
        <dbReference type="ARBA" id="ARBA00022692"/>
    </source>
</evidence>
<dbReference type="GO" id="GO:0009977">
    <property type="term" value="F:proton motive force dependent protein transmembrane transporter activity"/>
    <property type="evidence" value="ECO:0007669"/>
    <property type="project" value="TreeGrafter"/>
</dbReference>
<keyword evidence="5" id="KW-0653">Protein transport</keyword>
<dbReference type="InterPro" id="IPR002033">
    <property type="entry name" value="TatC"/>
</dbReference>
<feature type="transmembrane region" description="Helical" evidence="5">
    <location>
        <begin position="200"/>
        <end position="217"/>
    </location>
</feature>
<dbReference type="AlphaFoldDB" id="A0A2K9LIS7"/>
<evidence type="ECO:0000256" key="5">
    <source>
        <dbReference type="HAMAP-Rule" id="MF_00902"/>
    </source>
</evidence>
<feature type="transmembrane region" description="Helical" evidence="5">
    <location>
        <begin position="161"/>
        <end position="188"/>
    </location>
</feature>
<proteinExistence type="inferred from homology"/>
<keyword evidence="7" id="KW-1185">Reference proteome</keyword>
<dbReference type="KEGG" id="kak:Kalk_07410"/>
<name>A0A2K9LIS7_9GAMM</name>
<keyword evidence="5" id="KW-0811">Translocation</keyword>
<reference evidence="7" key="1">
    <citation type="submission" date="2017-08" db="EMBL/GenBank/DDBJ databases">
        <title>Direct submision.</title>
        <authorList>
            <person name="Kim S.-J."/>
            <person name="Rhee S.-K."/>
        </authorList>
    </citation>
    <scope>NUCLEOTIDE SEQUENCE [LARGE SCALE GENOMIC DNA]</scope>
    <source>
        <strain evidence="7">GI5</strain>
    </source>
</reference>
<dbReference type="Pfam" id="PF00902">
    <property type="entry name" value="TatC"/>
    <property type="match status" value="1"/>
</dbReference>
<dbReference type="GO" id="GO:0033281">
    <property type="term" value="C:TAT protein transport complex"/>
    <property type="evidence" value="ECO:0007669"/>
    <property type="project" value="UniProtKB-UniRule"/>
</dbReference>
<dbReference type="NCBIfam" id="TIGR00945">
    <property type="entry name" value="tatC"/>
    <property type="match status" value="1"/>
</dbReference>
<organism evidence="6 7">
    <name type="scientific">Ketobacter alkanivorans</name>
    <dbReference type="NCBI Taxonomy" id="1917421"/>
    <lineage>
        <taxon>Bacteria</taxon>
        <taxon>Pseudomonadati</taxon>
        <taxon>Pseudomonadota</taxon>
        <taxon>Gammaproteobacteria</taxon>
        <taxon>Pseudomonadales</taxon>
        <taxon>Ketobacteraceae</taxon>
        <taxon>Ketobacter</taxon>
    </lineage>
</organism>
<evidence type="ECO:0000256" key="4">
    <source>
        <dbReference type="ARBA" id="ARBA00023136"/>
    </source>
</evidence>
<protein>
    <recommendedName>
        <fullName evidence="5">Sec-independent protein translocase protein TatC</fullName>
    </recommendedName>
</protein>
<keyword evidence="4 5" id="KW-0472">Membrane</keyword>
<accession>A0A2K9LIS7</accession>
<dbReference type="PANTHER" id="PTHR30371">
    <property type="entry name" value="SEC-INDEPENDENT PROTEIN TRANSLOCASE PROTEIN TATC"/>
    <property type="match status" value="1"/>
</dbReference>
<evidence type="ECO:0000313" key="7">
    <source>
        <dbReference type="Proteomes" id="UP000235116"/>
    </source>
</evidence>
<comment type="similarity">
    <text evidence="5">Belongs to the TatC family.</text>
</comment>
<feature type="transmembrane region" description="Helical" evidence="5">
    <location>
        <begin position="223"/>
        <end position="243"/>
    </location>
</feature>
<sequence length="260" mass="29089">MSKQNQPADKGANLTLIGHLVELRDRIMKSLLAILVMFVSLIYFANDIYELVAKPIRDQLPEGTTMIATDITSTFFAPFKLTLVVAFFLAMPVVLAQIWRFIAPGLYAHERKFALPLLVLSVLLFYSGIAFAHFVIFPLIMNFFVMASPENVTVTPDIAQYLSIALKLFFAFGLAFEIPIATIILILSGVTTVKDLSSKRPYVILFCFVFGMLLTPPDPFSQSMLALPMWMLFEVGLLIGRLIKRNKPEDDEEKSAADPS</sequence>
<evidence type="ECO:0000256" key="1">
    <source>
        <dbReference type="ARBA" id="ARBA00004141"/>
    </source>
</evidence>
<feature type="transmembrane region" description="Helical" evidence="5">
    <location>
        <begin position="27"/>
        <end position="45"/>
    </location>
</feature>
<dbReference type="EMBL" id="CP022684">
    <property type="protein sequence ID" value="AUM12248.1"/>
    <property type="molecule type" value="Genomic_DNA"/>
</dbReference>
<comment type="function">
    <text evidence="5">Part of the twin-arginine translocation (Tat) system that transports large folded proteins containing a characteristic twin-arginine motif in their signal peptide across membranes. Together with TatB, TatC is part of a receptor directly interacting with Tat signal peptides.</text>
</comment>
<dbReference type="OrthoDB" id="9777044at2"/>
<keyword evidence="5" id="KW-0813">Transport</keyword>
<feature type="transmembrane region" description="Helical" evidence="5">
    <location>
        <begin position="114"/>
        <end position="141"/>
    </location>
</feature>
<keyword evidence="5" id="KW-1003">Cell membrane</keyword>
<dbReference type="RefSeq" id="WP_101893584.1">
    <property type="nucleotide sequence ID" value="NZ_CP022684.1"/>
</dbReference>
<keyword evidence="2 5" id="KW-0812">Transmembrane</keyword>
<feature type="transmembrane region" description="Helical" evidence="5">
    <location>
        <begin position="81"/>
        <end position="102"/>
    </location>
</feature>
<dbReference type="HAMAP" id="MF_00902">
    <property type="entry name" value="TatC"/>
    <property type="match status" value="1"/>
</dbReference>
<dbReference type="PRINTS" id="PR01840">
    <property type="entry name" value="TATCFAMILY"/>
</dbReference>
<dbReference type="Proteomes" id="UP000235116">
    <property type="component" value="Chromosome"/>
</dbReference>
<keyword evidence="3 5" id="KW-1133">Transmembrane helix</keyword>
<dbReference type="GO" id="GO:0043953">
    <property type="term" value="P:protein transport by the Tat complex"/>
    <property type="evidence" value="ECO:0007669"/>
    <property type="project" value="UniProtKB-UniRule"/>
</dbReference>
<evidence type="ECO:0000313" key="6">
    <source>
        <dbReference type="EMBL" id="AUM12248.1"/>
    </source>
</evidence>
<evidence type="ECO:0000256" key="3">
    <source>
        <dbReference type="ARBA" id="ARBA00022989"/>
    </source>
</evidence>
<comment type="subcellular location">
    <subcellularLocation>
        <location evidence="5">Cell membrane</location>
        <topology evidence="5">Multi-pass membrane protein</topology>
    </subcellularLocation>
    <subcellularLocation>
        <location evidence="1">Membrane</location>
        <topology evidence="1">Multi-pass membrane protein</topology>
    </subcellularLocation>
</comment>
<comment type="subunit">
    <text evidence="5">The Tat system comprises two distinct complexes: a TatABC complex, containing multiple copies of TatA, TatB and TatC subunits, and a separate TatA complex, containing only TatA subunits. Substrates initially bind to the TatABC complex, which probably triggers association of the separate TatA complex to form the active translocon.</text>
</comment>
<dbReference type="GO" id="GO:0065002">
    <property type="term" value="P:intracellular protein transmembrane transport"/>
    <property type="evidence" value="ECO:0007669"/>
    <property type="project" value="TreeGrafter"/>
</dbReference>